<dbReference type="InterPro" id="IPR036291">
    <property type="entry name" value="NAD(P)-bd_dom_sf"/>
</dbReference>
<comment type="pathway">
    <text evidence="1">Purine metabolism; IMP biosynthesis via de novo pathway; N(1)-(5-phospho-D-ribosyl)glycinamide from 5-phospho-alpha-D-ribose 1-diphosphate: step 2/2.</text>
</comment>
<dbReference type="eggNOG" id="KOG2305">
    <property type="taxonomic scope" value="Eukaryota"/>
</dbReference>
<dbReference type="PROSITE" id="PS50975">
    <property type="entry name" value="ATP_GRASP"/>
    <property type="match status" value="1"/>
</dbReference>
<dbReference type="EMBL" id="JH767565">
    <property type="protein sequence ID" value="EON63837.1"/>
    <property type="molecule type" value="Genomic_DNA"/>
</dbReference>
<dbReference type="HOGENOM" id="CLU_337707_0_0_1"/>
<evidence type="ECO:0000256" key="1">
    <source>
        <dbReference type="ARBA" id="ARBA00005174"/>
    </source>
</evidence>
<evidence type="ECO:0000313" key="16">
    <source>
        <dbReference type="EMBL" id="EON63837.1"/>
    </source>
</evidence>
<evidence type="ECO:0000256" key="13">
    <source>
        <dbReference type="PROSITE-ProRule" id="PRU00409"/>
    </source>
</evidence>
<dbReference type="GO" id="GO:0046872">
    <property type="term" value="F:metal ion binding"/>
    <property type="evidence" value="ECO:0007669"/>
    <property type="project" value="InterPro"/>
</dbReference>
<dbReference type="InterPro" id="IPR013328">
    <property type="entry name" value="6PGD_dom2"/>
</dbReference>
<dbReference type="RefSeq" id="XP_007779154.1">
    <property type="nucleotide sequence ID" value="XM_007780964.1"/>
</dbReference>
<dbReference type="PANTHER" id="PTHR43472:SF1">
    <property type="entry name" value="PHOSPHORIBOSYLAMINE--GLYCINE LIGASE, CHLOROPLASTIC"/>
    <property type="match status" value="1"/>
</dbReference>
<sequence>MATSETTHDEYVCITLIGAGTIGLSFAALHLTHLRDPSHLTIFDTRDNLTAYVHSNLPKYLPPEQHAWVEQIQLATSLPEAVAKATIIQEQGPENAAFKTAIWAEIERHAPEDALLWSSTSGIPASIQSQKMRDPSRLLVVHPYNPPHIMPLLEVVPSPATSEAVVERTVSFWRARGRTPVVVKKECTGFVANRLAFALLRESIHLVRSGVVTVEELDRIVETSMGPRWAVAGPFKSYHAGGGAGGFEAFMKNIGGTVQACWDDLGDVRVGEGQGWEEDVYAQTRAAYGVVDTGLRDKTTKRVQLHGIDGAKPIITYALVTEDQFKAFSSDTTSITSNDDDSDGVLDLSAAVKHAYLHPYVESDPEIASTASTDSDPSTNLRDRMPSASSTYSQNSTFDATMASEAFPSTSPGALRVLMIGKGSCEHALAWKLSQSPLVSQIYIVPGNGGTVSGVDKVSNITDLPVDDIPDLVARAQELDIGLVVPGPTDAVVAGIADQLEEAGIAWFGPVQEAAIIEGSKAWAKAFMKRHDIPTACYRTFGQSYVEYIEATRFLEYLFDNKVNFVIKVSDFAPGRRVFFPTDLVEASAVAGKIMLAGPHGENGREIIVEELQEGVEISLLTFSDGVTRKTLPAVQAPKQDFGGDKWRSARAMGGWAPASVVTEEVMEDIEERILKPTFCGFKAEGKTFAGVLLTRIMLTEEGPICLGYNVRFGDPETQSFLPLLSADTDLMEVLLACVQIRLDEVSIRTIDGYVCNVVVAARGYPGEYDTDKLVSFTARPEGALMFHAGTHVADDGTRTTGGRVVSVAATGETLEAAVKKAYNGVRSVSFEGMKYRKDVGTE</sequence>
<dbReference type="PROSITE" id="PS00184">
    <property type="entry name" value="GARS"/>
    <property type="match status" value="1"/>
</dbReference>
<dbReference type="InterPro" id="IPR020561">
    <property type="entry name" value="PRibGlycinamid_synth_ATP-grasp"/>
</dbReference>
<keyword evidence="8" id="KW-0560">Oxidoreductase</keyword>
<comment type="catalytic activity">
    <reaction evidence="12">
        <text>2-formamido-N(1)-(5-O-phospho-beta-D-ribosyl)acetamidine + ATP = 5-amino-1-(5-phospho-beta-D-ribosyl)imidazole + ADP + phosphate + H(+)</text>
        <dbReference type="Rhea" id="RHEA:23032"/>
        <dbReference type="ChEBI" id="CHEBI:15378"/>
        <dbReference type="ChEBI" id="CHEBI:30616"/>
        <dbReference type="ChEBI" id="CHEBI:43474"/>
        <dbReference type="ChEBI" id="CHEBI:137981"/>
        <dbReference type="ChEBI" id="CHEBI:147287"/>
        <dbReference type="ChEBI" id="CHEBI:456216"/>
        <dbReference type="EC" id="6.3.3.1"/>
    </reaction>
</comment>
<dbReference type="AlphaFoldDB" id="R7YPL1"/>
<dbReference type="Gene3D" id="3.40.50.20">
    <property type="match status" value="1"/>
</dbReference>
<dbReference type="InterPro" id="IPR020562">
    <property type="entry name" value="PRibGlycinamide_synth_N"/>
</dbReference>
<dbReference type="InterPro" id="IPR006176">
    <property type="entry name" value="3-OHacyl-CoA_DH_NAD-bd"/>
</dbReference>
<evidence type="ECO:0000256" key="7">
    <source>
        <dbReference type="ARBA" id="ARBA00022840"/>
    </source>
</evidence>
<evidence type="ECO:0000256" key="9">
    <source>
        <dbReference type="ARBA" id="ARBA00038345"/>
    </source>
</evidence>
<dbReference type="SUPFAM" id="SSF48179">
    <property type="entry name" value="6-phosphogluconate dehydrogenase C-terminal domain-like"/>
    <property type="match status" value="1"/>
</dbReference>
<evidence type="ECO:0000256" key="8">
    <source>
        <dbReference type="ARBA" id="ARBA00023002"/>
    </source>
</evidence>
<dbReference type="InterPro" id="IPR011054">
    <property type="entry name" value="Rudment_hybrid_motif"/>
</dbReference>
<comment type="similarity">
    <text evidence="2">Belongs to the 3-hydroxyacyl-CoA dehydrogenase family.</text>
</comment>
<evidence type="ECO:0000256" key="14">
    <source>
        <dbReference type="SAM" id="MobiDB-lite"/>
    </source>
</evidence>
<dbReference type="GO" id="GO:0016616">
    <property type="term" value="F:oxidoreductase activity, acting on the CH-OH group of donors, NAD or NADP as acceptor"/>
    <property type="evidence" value="ECO:0007669"/>
    <property type="project" value="InterPro"/>
</dbReference>
<dbReference type="InterPro" id="IPR000115">
    <property type="entry name" value="PRibGlycinamide_synth"/>
</dbReference>
<dbReference type="SUPFAM" id="SSF52440">
    <property type="entry name" value="PreATP-grasp domain"/>
    <property type="match status" value="1"/>
</dbReference>
<feature type="compositionally biased region" description="Low complexity" evidence="14">
    <location>
        <begin position="368"/>
        <end position="379"/>
    </location>
</feature>
<dbReference type="GO" id="GO:0004637">
    <property type="term" value="F:phosphoribosylamine-glycine ligase activity"/>
    <property type="evidence" value="ECO:0007669"/>
    <property type="project" value="UniProtKB-EC"/>
</dbReference>
<dbReference type="SMART" id="SM01210">
    <property type="entry name" value="GARS_C"/>
    <property type="match status" value="1"/>
</dbReference>
<evidence type="ECO:0000256" key="4">
    <source>
        <dbReference type="ARBA" id="ARBA00022598"/>
    </source>
</evidence>
<dbReference type="InterPro" id="IPR006180">
    <property type="entry name" value="3-OHacyl-CoA_DH_CS"/>
</dbReference>
<dbReference type="Pfam" id="PF01071">
    <property type="entry name" value="GARS_A"/>
    <property type="match status" value="1"/>
</dbReference>
<evidence type="ECO:0000256" key="12">
    <source>
        <dbReference type="ARBA" id="ARBA00049057"/>
    </source>
</evidence>
<evidence type="ECO:0000256" key="5">
    <source>
        <dbReference type="ARBA" id="ARBA00022741"/>
    </source>
</evidence>
<dbReference type="InterPro" id="IPR013815">
    <property type="entry name" value="ATP_grasp_subdomain_1"/>
</dbReference>
<dbReference type="UniPathway" id="UPA00074">
    <property type="reaction ID" value="UER00125"/>
</dbReference>
<dbReference type="GeneID" id="19900376"/>
<dbReference type="PROSITE" id="PS00067">
    <property type="entry name" value="3HCDH"/>
    <property type="match status" value="1"/>
</dbReference>
<dbReference type="Pfam" id="PF02843">
    <property type="entry name" value="GARS_C"/>
    <property type="match status" value="1"/>
</dbReference>
<dbReference type="EC" id="6.3.4.13" evidence="3"/>
<feature type="region of interest" description="Disordered" evidence="14">
    <location>
        <begin position="365"/>
        <end position="395"/>
    </location>
</feature>
<organism evidence="16 17">
    <name type="scientific">Coniosporium apollinis (strain CBS 100218)</name>
    <name type="common">Rock-inhabiting black yeast</name>
    <dbReference type="NCBI Taxonomy" id="1168221"/>
    <lineage>
        <taxon>Eukaryota</taxon>
        <taxon>Fungi</taxon>
        <taxon>Dikarya</taxon>
        <taxon>Ascomycota</taxon>
        <taxon>Pezizomycotina</taxon>
        <taxon>Dothideomycetes</taxon>
        <taxon>Dothideomycetes incertae sedis</taxon>
        <taxon>Coniosporium</taxon>
    </lineage>
</organism>
<dbReference type="InterPro" id="IPR020559">
    <property type="entry name" value="PRibGlycinamide_synth_CS"/>
</dbReference>
<dbReference type="GO" id="GO:0005524">
    <property type="term" value="F:ATP binding"/>
    <property type="evidence" value="ECO:0007669"/>
    <property type="project" value="UniProtKB-UniRule"/>
</dbReference>
<dbReference type="GO" id="GO:0004641">
    <property type="term" value="F:phosphoribosylformylglycinamidine cyclo-ligase activity"/>
    <property type="evidence" value="ECO:0007669"/>
    <property type="project" value="UniProtKB-EC"/>
</dbReference>
<keyword evidence="17" id="KW-1185">Reference proteome</keyword>
<gene>
    <name evidence="16" type="ORF">W97_03065</name>
</gene>
<dbReference type="GO" id="GO:0006631">
    <property type="term" value="P:fatty acid metabolic process"/>
    <property type="evidence" value="ECO:0007669"/>
    <property type="project" value="InterPro"/>
</dbReference>
<accession>R7YPL1</accession>
<evidence type="ECO:0000256" key="3">
    <source>
        <dbReference type="ARBA" id="ARBA00013255"/>
    </source>
</evidence>
<proteinExistence type="inferred from homology"/>
<evidence type="ECO:0000256" key="10">
    <source>
        <dbReference type="ARBA" id="ARBA00042242"/>
    </source>
</evidence>
<dbReference type="Gene3D" id="3.30.470.20">
    <property type="entry name" value="ATP-grasp fold, B domain"/>
    <property type="match status" value="1"/>
</dbReference>
<comment type="similarity">
    <text evidence="9">Belongs to the GARS family.</text>
</comment>
<dbReference type="GO" id="GO:0009113">
    <property type="term" value="P:purine nucleobase biosynthetic process"/>
    <property type="evidence" value="ECO:0007669"/>
    <property type="project" value="InterPro"/>
</dbReference>
<dbReference type="Pfam" id="PF00725">
    <property type="entry name" value="3HCDH"/>
    <property type="match status" value="1"/>
</dbReference>
<dbReference type="SMART" id="SM01209">
    <property type="entry name" value="GARS_A"/>
    <property type="match status" value="1"/>
</dbReference>
<evidence type="ECO:0000256" key="6">
    <source>
        <dbReference type="ARBA" id="ARBA00022755"/>
    </source>
</evidence>
<keyword evidence="6" id="KW-0658">Purine biosynthesis</keyword>
<dbReference type="SUPFAM" id="SSF56059">
    <property type="entry name" value="Glutathione synthetase ATP-binding domain-like"/>
    <property type="match status" value="1"/>
</dbReference>
<dbReference type="STRING" id="1168221.R7YPL1"/>
<dbReference type="GO" id="GO:0070403">
    <property type="term" value="F:NAD+ binding"/>
    <property type="evidence" value="ECO:0007669"/>
    <property type="project" value="InterPro"/>
</dbReference>
<evidence type="ECO:0000313" key="17">
    <source>
        <dbReference type="Proteomes" id="UP000016924"/>
    </source>
</evidence>
<keyword evidence="5 13" id="KW-0547">Nucleotide-binding</keyword>
<dbReference type="eggNOG" id="KOG0237">
    <property type="taxonomic scope" value="Eukaryota"/>
</dbReference>
<protein>
    <recommendedName>
        <fullName evidence="3">phosphoribosylamine--glycine ligase</fullName>
        <ecNumber evidence="3">6.3.4.13</ecNumber>
    </recommendedName>
    <alternativeName>
        <fullName evidence="10">Glycinamide ribonucleotide synthetase</fullName>
    </alternativeName>
    <alternativeName>
        <fullName evidence="11">Phosphoribosylglycinamide synthetase</fullName>
    </alternativeName>
</protein>
<evidence type="ECO:0000259" key="15">
    <source>
        <dbReference type="PROSITE" id="PS50975"/>
    </source>
</evidence>
<dbReference type="OrthoDB" id="2021159at2759"/>
<feature type="domain" description="ATP-grasp" evidence="15">
    <location>
        <begin position="525"/>
        <end position="740"/>
    </location>
</feature>
<name>R7YPL1_CONA1</name>
<dbReference type="NCBIfam" id="TIGR00877">
    <property type="entry name" value="purD"/>
    <property type="match status" value="1"/>
</dbReference>
<dbReference type="Gene3D" id="3.40.50.720">
    <property type="entry name" value="NAD(P)-binding Rossmann-like Domain"/>
    <property type="match status" value="1"/>
</dbReference>
<evidence type="ECO:0000256" key="11">
    <source>
        <dbReference type="ARBA" id="ARBA00042864"/>
    </source>
</evidence>
<reference evidence="17" key="1">
    <citation type="submission" date="2012-06" db="EMBL/GenBank/DDBJ databases">
        <title>The genome sequence of Coniosporium apollinis CBS 100218.</title>
        <authorList>
            <consortium name="The Broad Institute Genome Sequencing Platform"/>
            <person name="Cuomo C."/>
            <person name="Gorbushina A."/>
            <person name="Noack S."/>
            <person name="Walker B."/>
            <person name="Young S.K."/>
            <person name="Zeng Q."/>
            <person name="Gargeya S."/>
            <person name="Fitzgerald M."/>
            <person name="Haas B."/>
            <person name="Abouelleil A."/>
            <person name="Alvarado L."/>
            <person name="Arachchi H.M."/>
            <person name="Berlin A.M."/>
            <person name="Chapman S.B."/>
            <person name="Goldberg J."/>
            <person name="Griggs A."/>
            <person name="Gujja S."/>
            <person name="Hansen M."/>
            <person name="Howarth C."/>
            <person name="Imamovic A."/>
            <person name="Larimer J."/>
            <person name="McCowan C."/>
            <person name="Montmayeur A."/>
            <person name="Murphy C."/>
            <person name="Neiman D."/>
            <person name="Pearson M."/>
            <person name="Priest M."/>
            <person name="Roberts A."/>
            <person name="Saif S."/>
            <person name="Shea T."/>
            <person name="Sisk P."/>
            <person name="Sykes S."/>
            <person name="Wortman J."/>
            <person name="Nusbaum C."/>
            <person name="Birren B."/>
        </authorList>
    </citation>
    <scope>NUCLEOTIDE SEQUENCE [LARGE SCALE GENOMIC DNA]</scope>
    <source>
        <strain evidence="17">CBS 100218</strain>
    </source>
</reference>
<evidence type="ECO:0000256" key="2">
    <source>
        <dbReference type="ARBA" id="ARBA00009463"/>
    </source>
</evidence>
<dbReference type="Gene3D" id="1.10.1040.10">
    <property type="entry name" value="N-(1-d-carboxylethyl)-l-norvaline Dehydrogenase, domain 2"/>
    <property type="match status" value="1"/>
</dbReference>
<dbReference type="InterPro" id="IPR037123">
    <property type="entry name" value="PRibGlycinamide_synth_C_sf"/>
</dbReference>
<dbReference type="Gene3D" id="3.90.600.10">
    <property type="entry name" value="Phosphoribosylglycinamide synthetase, C-terminal domain"/>
    <property type="match status" value="1"/>
</dbReference>
<dbReference type="InterPro" id="IPR008927">
    <property type="entry name" value="6-PGluconate_DH-like_C_sf"/>
</dbReference>
<dbReference type="PANTHER" id="PTHR43472">
    <property type="entry name" value="PHOSPHORIBOSYLAMINE--GLYCINE LIGASE"/>
    <property type="match status" value="1"/>
</dbReference>
<dbReference type="Gene3D" id="3.30.1490.20">
    <property type="entry name" value="ATP-grasp fold, A domain"/>
    <property type="match status" value="1"/>
</dbReference>
<keyword evidence="7 13" id="KW-0067">ATP-binding</keyword>
<dbReference type="Pfam" id="PF02737">
    <property type="entry name" value="3HCDH_N"/>
    <property type="match status" value="1"/>
</dbReference>
<dbReference type="InterPro" id="IPR006108">
    <property type="entry name" value="3HC_DH_C"/>
</dbReference>
<keyword evidence="4" id="KW-0436">Ligase</keyword>
<dbReference type="InterPro" id="IPR016185">
    <property type="entry name" value="PreATP-grasp_dom_sf"/>
</dbReference>
<dbReference type="InterPro" id="IPR020560">
    <property type="entry name" value="PRibGlycinamide_synth_C-dom"/>
</dbReference>
<dbReference type="Pfam" id="PF02844">
    <property type="entry name" value="GARS_N"/>
    <property type="match status" value="1"/>
</dbReference>
<dbReference type="Proteomes" id="UP000016924">
    <property type="component" value="Unassembled WGS sequence"/>
</dbReference>
<dbReference type="SUPFAM" id="SSF51735">
    <property type="entry name" value="NAD(P)-binding Rossmann-fold domains"/>
    <property type="match status" value="1"/>
</dbReference>
<dbReference type="InterPro" id="IPR011761">
    <property type="entry name" value="ATP-grasp"/>
</dbReference>
<dbReference type="GO" id="GO:0006189">
    <property type="term" value="P:'de novo' IMP biosynthetic process"/>
    <property type="evidence" value="ECO:0007669"/>
    <property type="project" value="UniProtKB-UniPathway"/>
</dbReference>
<dbReference type="SUPFAM" id="SSF51246">
    <property type="entry name" value="Rudiment single hybrid motif"/>
    <property type="match status" value="1"/>
</dbReference>